<gene>
    <name evidence="1" type="ORF">EOD39_9753</name>
</gene>
<accession>A0A662YUY3</accession>
<evidence type="ECO:0000313" key="1">
    <source>
        <dbReference type="EMBL" id="RXN00330.1"/>
    </source>
</evidence>
<name>A0A662YUY3_ACIRT</name>
<dbReference type="EMBL" id="SCEB01000201">
    <property type="protein sequence ID" value="RXN00330.1"/>
    <property type="molecule type" value="Genomic_DNA"/>
</dbReference>
<comment type="caution">
    <text evidence="1">The sequence shown here is derived from an EMBL/GenBank/DDBJ whole genome shotgun (WGS) entry which is preliminary data.</text>
</comment>
<sequence>MGVATNLLDRSKTCLMDYRENGFAGAQITAMEICEQMNIPAHLKEKRLKSTQKRFSYEAPDEPLEDALKQLEADFFKRVVDSAITSIEDKFQTMKSVKDKFGILWDLKHTAEMPKESLSECRNNLQNYLSSEHESDLNGKDLFQEIASTTPGHIHNNF</sequence>
<dbReference type="Proteomes" id="UP000289886">
    <property type="component" value="Unassembled WGS sequence"/>
</dbReference>
<keyword evidence="2" id="KW-1185">Reference proteome</keyword>
<organism evidence="1 2">
    <name type="scientific">Acipenser ruthenus</name>
    <name type="common">Sterlet sturgeon</name>
    <dbReference type="NCBI Taxonomy" id="7906"/>
    <lineage>
        <taxon>Eukaryota</taxon>
        <taxon>Metazoa</taxon>
        <taxon>Chordata</taxon>
        <taxon>Craniata</taxon>
        <taxon>Vertebrata</taxon>
        <taxon>Euteleostomi</taxon>
        <taxon>Actinopterygii</taxon>
        <taxon>Chondrostei</taxon>
        <taxon>Acipenseriformes</taxon>
        <taxon>Acipenseridae</taxon>
        <taxon>Acipenser</taxon>
    </lineage>
</organism>
<dbReference type="AlphaFoldDB" id="A0A662YUY3"/>
<proteinExistence type="predicted"/>
<reference evidence="1 2" key="1">
    <citation type="submission" date="2019-01" db="EMBL/GenBank/DDBJ databases">
        <title>Draft Genome and Complete Hox-Cluster Characterization of the Sterlet Sturgeon (Acipenser ruthenus).</title>
        <authorList>
            <person name="Wei Q."/>
        </authorList>
    </citation>
    <scope>NUCLEOTIDE SEQUENCE [LARGE SCALE GENOMIC DNA]</scope>
    <source>
        <strain evidence="1">WHYD16114868_AA</strain>
        <tissue evidence="1">Blood</tissue>
    </source>
</reference>
<evidence type="ECO:0000313" key="2">
    <source>
        <dbReference type="Proteomes" id="UP000289886"/>
    </source>
</evidence>
<protein>
    <submittedName>
        <fullName evidence="1">Uncharacterized protein</fullName>
    </submittedName>
</protein>